<keyword evidence="2 10" id="KW-0690">Ribosome biogenesis</keyword>
<dbReference type="PANTHER" id="PTHR32120:SF10">
    <property type="entry name" value="SMALL RIBOSOMAL SUBUNIT BIOGENESIS GTPASE RSGA"/>
    <property type="match status" value="1"/>
</dbReference>
<dbReference type="SUPFAM" id="SSF52540">
    <property type="entry name" value="P-loop containing nucleoside triphosphate hydrolases"/>
    <property type="match status" value="1"/>
</dbReference>
<keyword evidence="8 10" id="KW-0694">RNA-binding</keyword>
<evidence type="ECO:0000256" key="7">
    <source>
        <dbReference type="ARBA" id="ARBA00022833"/>
    </source>
</evidence>
<dbReference type="InterPro" id="IPR027417">
    <property type="entry name" value="P-loop_NTPase"/>
</dbReference>
<keyword evidence="6 10" id="KW-0378">Hydrolase</keyword>
<dbReference type="PROSITE" id="PS50936">
    <property type="entry name" value="ENGC_GTPASE"/>
    <property type="match status" value="1"/>
</dbReference>
<dbReference type="GO" id="GO:0005737">
    <property type="term" value="C:cytoplasm"/>
    <property type="evidence" value="ECO:0007669"/>
    <property type="project" value="UniProtKB-SubCell"/>
</dbReference>
<dbReference type="Gene3D" id="3.40.50.300">
    <property type="entry name" value="P-loop containing nucleotide triphosphate hydrolases"/>
    <property type="match status" value="1"/>
</dbReference>
<feature type="binding site" evidence="10">
    <location>
        <position position="310"/>
    </location>
    <ligand>
        <name>Zn(2+)</name>
        <dbReference type="ChEBI" id="CHEBI:29105"/>
    </ligand>
</feature>
<evidence type="ECO:0000256" key="8">
    <source>
        <dbReference type="ARBA" id="ARBA00022884"/>
    </source>
</evidence>
<dbReference type="InterPro" id="IPR010914">
    <property type="entry name" value="RsgA_GTPase_dom"/>
</dbReference>
<keyword evidence="5 10" id="KW-0547">Nucleotide-binding</keyword>
<evidence type="ECO:0000256" key="1">
    <source>
        <dbReference type="ARBA" id="ARBA00022490"/>
    </source>
</evidence>
<dbReference type="Pfam" id="PF03193">
    <property type="entry name" value="RsgA_GTPase"/>
    <property type="match status" value="1"/>
</dbReference>
<sequence length="355" mass="39867">MTNNQLQKIGWNEFFKDNMAVKLENTFPARVIAQKGDVYTLLSEQGEHNAKVTGKFRFNTKQVKDFPVVGDFVIVGKAKGSDNIQIHELLDRKNSFSRKMPISGGRKLKDNMIDGGVTEEQVIAANLDVIFVICGLDGNFSIPRLERYLALIRHQNLNVAILLNKLDLCENMEEKINEVSKIAGNAPVLAVSALTKQGIGQLSEYITCGKTIAFVGSSGVGKSTLLNSLFEDQVQITNTTSDHSGKGKHTTTHRQMFFHQTGCMIIDTPGMKELQLWADEEDISTVYQAVIDTIARCKFSNCTHDGEPGCAIKDALDSGELSEQRYIRYKKSLKEVRRLEERKREYKNKKMKRGR</sequence>
<dbReference type="Proteomes" id="UP000516160">
    <property type="component" value="Chromosome"/>
</dbReference>
<feature type="binding site" evidence="10">
    <location>
        <position position="297"/>
    </location>
    <ligand>
        <name>Zn(2+)</name>
        <dbReference type="ChEBI" id="CHEBI:29105"/>
    </ligand>
</feature>
<accession>A0A7G9W7K6</accession>
<dbReference type="PROSITE" id="PS51721">
    <property type="entry name" value="G_CP"/>
    <property type="match status" value="1"/>
</dbReference>
<dbReference type="EC" id="3.6.1.-" evidence="10"/>
<keyword evidence="7 10" id="KW-0862">Zinc</keyword>
<dbReference type="RefSeq" id="WP_213168552.1">
    <property type="nucleotide sequence ID" value="NZ_CP058559.1"/>
</dbReference>
<dbReference type="HAMAP" id="MF_01820">
    <property type="entry name" value="GTPase_RsgA"/>
    <property type="match status" value="1"/>
</dbReference>
<comment type="cofactor">
    <cofactor evidence="10">
        <name>Zn(2+)</name>
        <dbReference type="ChEBI" id="CHEBI:29105"/>
    </cofactor>
    <text evidence="10">Binds 1 zinc ion per subunit.</text>
</comment>
<feature type="binding site" evidence="10">
    <location>
        <begin position="216"/>
        <end position="224"/>
    </location>
    <ligand>
        <name>GTP</name>
        <dbReference type="ChEBI" id="CHEBI:37565"/>
    </ligand>
</feature>
<keyword evidence="4 10" id="KW-0699">rRNA-binding</keyword>
<dbReference type="GO" id="GO:0005525">
    <property type="term" value="F:GTP binding"/>
    <property type="evidence" value="ECO:0007669"/>
    <property type="project" value="UniProtKB-UniRule"/>
</dbReference>
<protein>
    <recommendedName>
        <fullName evidence="10">Small ribosomal subunit biogenesis GTPase RsgA</fullName>
        <ecNumber evidence="10">3.6.1.-</ecNumber>
    </recommendedName>
</protein>
<dbReference type="GO" id="GO:0003924">
    <property type="term" value="F:GTPase activity"/>
    <property type="evidence" value="ECO:0007669"/>
    <property type="project" value="UniProtKB-UniRule"/>
</dbReference>
<keyword evidence="3 10" id="KW-0479">Metal-binding</keyword>
<evidence type="ECO:0000256" key="2">
    <source>
        <dbReference type="ARBA" id="ARBA00022517"/>
    </source>
</evidence>
<evidence type="ECO:0000256" key="9">
    <source>
        <dbReference type="ARBA" id="ARBA00023134"/>
    </source>
</evidence>
<keyword evidence="9 10" id="KW-0342">GTP-binding</keyword>
<organism evidence="13 14">
    <name type="scientific">Alkalicella caledoniensis</name>
    <dbReference type="NCBI Taxonomy" id="2731377"/>
    <lineage>
        <taxon>Bacteria</taxon>
        <taxon>Bacillati</taxon>
        <taxon>Bacillota</taxon>
        <taxon>Clostridia</taxon>
        <taxon>Eubacteriales</taxon>
        <taxon>Proteinivoracaceae</taxon>
        <taxon>Alkalicella</taxon>
    </lineage>
</organism>
<feature type="binding site" evidence="10">
    <location>
        <position position="302"/>
    </location>
    <ligand>
        <name>Zn(2+)</name>
        <dbReference type="ChEBI" id="CHEBI:29105"/>
    </ligand>
</feature>
<dbReference type="KEGG" id="acae:HYG86_07640"/>
<keyword evidence="1 10" id="KW-0963">Cytoplasm</keyword>
<dbReference type="InterPro" id="IPR004881">
    <property type="entry name" value="Ribosome_biogen_GTPase_RsgA"/>
</dbReference>
<dbReference type="GO" id="GO:0046872">
    <property type="term" value="F:metal ion binding"/>
    <property type="evidence" value="ECO:0007669"/>
    <property type="project" value="UniProtKB-KW"/>
</dbReference>
<name>A0A7G9W7K6_ALKCA</name>
<feature type="domain" description="EngC GTPase" evidence="11">
    <location>
        <begin position="125"/>
        <end position="272"/>
    </location>
</feature>
<dbReference type="Gene3D" id="1.10.40.50">
    <property type="entry name" value="Probable gtpase engc, domain 3"/>
    <property type="match status" value="1"/>
</dbReference>
<comment type="subunit">
    <text evidence="10">Monomer. Associates with 30S ribosomal subunit, binds 16S rRNA.</text>
</comment>
<dbReference type="GO" id="GO:0019843">
    <property type="term" value="F:rRNA binding"/>
    <property type="evidence" value="ECO:0007669"/>
    <property type="project" value="UniProtKB-KW"/>
</dbReference>
<feature type="domain" description="CP-type G" evidence="12">
    <location>
        <begin position="119"/>
        <end position="274"/>
    </location>
</feature>
<dbReference type="AlphaFoldDB" id="A0A7G9W7K6"/>
<dbReference type="GO" id="GO:0042274">
    <property type="term" value="P:ribosomal small subunit biogenesis"/>
    <property type="evidence" value="ECO:0007669"/>
    <property type="project" value="UniProtKB-UniRule"/>
</dbReference>
<proteinExistence type="inferred from homology"/>
<dbReference type="PANTHER" id="PTHR32120">
    <property type="entry name" value="SMALL RIBOSOMAL SUBUNIT BIOGENESIS GTPASE RSGA"/>
    <property type="match status" value="1"/>
</dbReference>
<evidence type="ECO:0000256" key="5">
    <source>
        <dbReference type="ARBA" id="ARBA00022741"/>
    </source>
</evidence>
<evidence type="ECO:0000259" key="11">
    <source>
        <dbReference type="PROSITE" id="PS50936"/>
    </source>
</evidence>
<evidence type="ECO:0000256" key="10">
    <source>
        <dbReference type="HAMAP-Rule" id="MF_01820"/>
    </source>
</evidence>
<gene>
    <name evidence="10 13" type="primary">rsgA</name>
    <name evidence="13" type="ORF">HYG86_07640</name>
</gene>
<evidence type="ECO:0000313" key="13">
    <source>
        <dbReference type="EMBL" id="QNO14668.1"/>
    </source>
</evidence>
<comment type="subcellular location">
    <subcellularLocation>
        <location evidence="10">Cytoplasm</location>
    </subcellularLocation>
</comment>
<comment type="similarity">
    <text evidence="10">Belongs to the TRAFAC class YlqF/YawG GTPase family. RsgA subfamily.</text>
</comment>
<reference evidence="13 14" key="1">
    <citation type="submission" date="2020-07" db="EMBL/GenBank/DDBJ databases">
        <title>Alkalicella. sp. LB2 genome.</title>
        <authorList>
            <person name="Postec A."/>
            <person name="Quemeneur M."/>
        </authorList>
    </citation>
    <scope>NUCLEOTIDE SEQUENCE [LARGE SCALE GENOMIC DNA]</scope>
    <source>
        <strain evidence="13 14">LB2</strain>
    </source>
</reference>
<keyword evidence="14" id="KW-1185">Reference proteome</keyword>
<evidence type="ECO:0000259" key="12">
    <source>
        <dbReference type="PROSITE" id="PS51721"/>
    </source>
</evidence>
<dbReference type="InterPro" id="IPR030378">
    <property type="entry name" value="G_CP_dom"/>
</dbReference>
<feature type="binding site" evidence="10">
    <location>
        <begin position="164"/>
        <end position="167"/>
    </location>
    <ligand>
        <name>GTP</name>
        <dbReference type="ChEBI" id="CHEBI:37565"/>
    </ligand>
</feature>
<evidence type="ECO:0000256" key="4">
    <source>
        <dbReference type="ARBA" id="ARBA00022730"/>
    </source>
</evidence>
<dbReference type="EMBL" id="CP058559">
    <property type="protein sequence ID" value="QNO14668.1"/>
    <property type="molecule type" value="Genomic_DNA"/>
</dbReference>
<evidence type="ECO:0000256" key="3">
    <source>
        <dbReference type="ARBA" id="ARBA00022723"/>
    </source>
</evidence>
<feature type="binding site" evidence="10">
    <location>
        <position position="304"/>
    </location>
    <ligand>
        <name>Zn(2+)</name>
        <dbReference type="ChEBI" id="CHEBI:29105"/>
    </ligand>
</feature>
<dbReference type="NCBIfam" id="TIGR00157">
    <property type="entry name" value="ribosome small subunit-dependent GTPase A"/>
    <property type="match status" value="1"/>
</dbReference>
<dbReference type="CDD" id="cd01854">
    <property type="entry name" value="YjeQ_EngC"/>
    <property type="match status" value="1"/>
</dbReference>
<evidence type="ECO:0000313" key="14">
    <source>
        <dbReference type="Proteomes" id="UP000516160"/>
    </source>
</evidence>
<comment type="function">
    <text evidence="10">One of several proteins that assist in the late maturation steps of the functional core of the 30S ribosomal subunit. Helps release RbfA from mature subunits. May play a role in the assembly of ribosomal proteins into the subunit. Circularly permuted GTPase that catalyzes slow GTP hydrolysis, GTPase activity is stimulated by the 30S ribosomal subunit.</text>
</comment>
<evidence type="ECO:0000256" key="6">
    <source>
        <dbReference type="ARBA" id="ARBA00022801"/>
    </source>
</evidence>